<organism evidence="1">
    <name type="scientific">marine sediment metagenome</name>
    <dbReference type="NCBI Taxonomy" id="412755"/>
    <lineage>
        <taxon>unclassified sequences</taxon>
        <taxon>metagenomes</taxon>
        <taxon>ecological metagenomes</taxon>
    </lineage>
</organism>
<dbReference type="AlphaFoldDB" id="X1JDE7"/>
<gene>
    <name evidence="1" type="ORF">S03H2_64553</name>
</gene>
<proteinExistence type="predicted"/>
<evidence type="ECO:0000313" key="1">
    <source>
        <dbReference type="EMBL" id="GAH79525.1"/>
    </source>
</evidence>
<sequence>RKYNLSLTQTLLFNATEMVFTVGENYQQIFRTINFLGLMYETDGTEIRVNGPVSLLKNTKRYGSSLAKLIPYITKSINWSIEAKIEMERGNEPRIFTFNLNSGDNIPLPMNEEKEIEFDSEVEEKFYKDLTLYASDWEIRREPTFIKAGNYVIIPDFGFYKDGITIFLEVVGFWTPEYIQKKINGSKYLLIIFSYSKHHFGSIK</sequence>
<feature type="non-terminal residue" evidence="1">
    <location>
        <position position="1"/>
    </location>
</feature>
<accession>X1JDE7</accession>
<dbReference type="PANTHER" id="PTHR39640">
    <property type="entry name" value="VNG6129C"/>
    <property type="match status" value="1"/>
</dbReference>
<dbReference type="InterPro" id="IPR008508">
    <property type="entry name" value="Bax1"/>
</dbReference>
<comment type="caution">
    <text evidence="1">The sequence shown here is derived from an EMBL/GenBank/DDBJ whole genome shotgun (WGS) entry which is preliminary data.</text>
</comment>
<name>X1JDE7_9ZZZZ</name>
<evidence type="ECO:0008006" key="2">
    <source>
        <dbReference type="Google" id="ProtNLM"/>
    </source>
</evidence>
<protein>
    <recommendedName>
        <fullName evidence="2">DUF790 family protein</fullName>
    </recommendedName>
</protein>
<dbReference type="PANTHER" id="PTHR39640:SF1">
    <property type="entry name" value="DUF790 FAMILY PROTEIN"/>
    <property type="match status" value="1"/>
</dbReference>
<dbReference type="EMBL" id="BARU01041945">
    <property type="protein sequence ID" value="GAH79525.1"/>
    <property type="molecule type" value="Genomic_DNA"/>
</dbReference>
<reference evidence="1" key="1">
    <citation type="journal article" date="2014" name="Front. Microbiol.">
        <title>High frequency of phylogenetically diverse reductive dehalogenase-homologous genes in deep subseafloor sedimentary metagenomes.</title>
        <authorList>
            <person name="Kawai M."/>
            <person name="Futagami T."/>
            <person name="Toyoda A."/>
            <person name="Takaki Y."/>
            <person name="Nishi S."/>
            <person name="Hori S."/>
            <person name="Arai W."/>
            <person name="Tsubouchi T."/>
            <person name="Morono Y."/>
            <person name="Uchiyama I."/>
            <person name="Ito T."/>
            <person name="Fujiyama A."/>
            <person name="Inagaki F."/>
            <person name="Takami H."/>
        </authorList>
    </citation>
    <scope>NUCLEOTIDE SEQUENCE</scope>
    <source>
        <strain evidence="1">Expedition CK06-06</strain>
    </source>
</reference>
<dbReference type="Pfam" id="PF05626">
    <property type="entry name" value="DUF790"/>
    <property type="match status" value="1"/>
</dbReference>